<organism evidence="4 5">
    <name type="scientific">Linum trigynum</name>
    <dbReference type="NCBI Taxonomy" id="586398"/>
    <lineage>
        <taxon>Eukaryota</taxon>
        <taxon>Viridiplantae</taxon>
        <taxon>Streptophyta</taxon>
        <taxon>Embryophyta</taxon>
        <taxon>Tracheophyta</taxon>
        <taxon>Spermatophyta</taxon>
        <taxon>Magnoliopsida</taxon>
        <taxon>eudicotyledons</taxon>
        <taxon>Gunneridae</taxon>
        <taxon>Pentapetalae</taxon>
        <taxon>rosids</taxon>
        <taxon>fabids</taxon>
        <taxon>Malpighiales</taxon>
        <taxon>Linaceae</taxon>
        <taxon>Linum</taxon>
    </lineage>
</organism>
<feature type="compositionally biased region" description="Basic and acidic residues" evidence="2">
    <location>
        <begin position="316"/>
        <end position="326"/>
    </location>
</feature>
<dbReference type="PANTHER" id="PTHR23308">
    <property type="entry name" value="NUCLEAR INHIBITOR OF PROTEIN PHOSPHATASE-1"/>
    <property type="match status" value="1"/>
</dbReference>
<dbReference type="EMBL" id="OZ034817">
    <property type="protein sequence ID" value="CAL1384867.1"/>
    <property type="molecule type" value="Genomic_DNA"/>
</dbReference>
<dbReference type="InterPro" id="IPR000253">
    <property type="entry name" value="FHA_dom"/>
</dbReference>
<reference evidence="4 5" key="1">
    <citation type="submission" date="2024-04" db="EMBL/GenBank/DDBJ databases">
        <authorList>
            <person name="Fracassetti M."/>
        </authorList>
    </citation>
    <scope>NUCLEOTIDE SEQUENCE [LARGE SCALE GENOMIC DNA]</scope>
</reference>
<feature type="region of interest" description="Disordered" evidence="2">
    <location>
        <begin position="68"/>
        <end position="87"/>
    </location>
</feature>
<keyword evidence="5" id="KW-1185">Reference proteome</keyword>
<sequence length="377" mass="41003">MEAPSLTLVVLQGPRRGETFDFRPGSTVRIGRVVRGNTLAIKDAGISSKHLEIDSNSGKWTVEDLDSSNGTTLNSSQLPPLLPSDLRDGDEIKLGELTSVMVRLRIENPNPLPPLQRGRRKQVAASVSAEESQLEKAEASNLPPSGPRRGRPRKARVPASQKSEPPPPVVGRVTRSRKSEIDCSTSDCVELGIPEKKKNAPSTRRGRKKEPAPQPENDDAVETEIKDGPEFGASLAEKAREGGGDRISVVEINSDSDCEAQGGDANRVNVVEIKGNEGLEPKLAEEAQQGVGCEAAADEKQCEAPAKDGPNSGEHGGGKSEEPDLEKMTLREWFKYMEMRLTKQTVEASEKMIDEMRKKAARVQEYIDEQKKLKSAA</sequence>
<dbReference type="Proteomes" id="UP001497516">
    <property type="component" value="Chromosome 4"/>
</dbReference>
<evidence type="ECO:0000259" key="3">
    <source>
        <dbReference type="PROSITE" id="PS50006"/>
    </source>
</evidence>
<dbReference type="InterPro" id="IPR008984">
    <property type="entry name" value="SMAD_FHA_dom_sf"/>
</dbReference>
<dbReference type="AlphaFoldDB" id="A0AAV2EGI5"/>
<feature type="compositionally biased region" description="Basic and acidic residues" evidence="2">
    <location>
        <begin position="297"/>
        <end position="306"/>
    </location>
</feature>
<evidence type="ECO:0000313" key="5">
    <source>
        <dbReference type="Proteomes" id="UP001497516"/>
    </source>
</evidence>
<feature type="coiled-coil region" evidence="1">
    <location>
        <begin position="339"/>
        <end position="373"/>
    </location>
</feature>
<name>A0AAV2EGI5_9ROSI</name>
<dbReference type="InterPro" id="IPR050923">
    <property type="entry name" value="Cell_Proc_Reg/RNA_Proc"/>
</dbReference>
<evidence type="ECO:0000256" key="2">
    <source>
        <dbReference type="SAM" id="MobiDB-lite"/>
    </source>
</evidence>
<dbReference type="SUPFAM" id="SSF49879">
    <property type="entry name" value="SMAD/FHA domain"/>
    <property type="match status" value="1"/>
</dbReference>
<accession>A0AAV2EGI5</accession>
<feature type="domain" description="FHA" evidence="3">
    <location>
        <begin position="28"/>
        <end position="78"/>
    </location>
</feature>
<feature type="region of interest" description="Disordered" evidence="2">
    <location>
        <begin position="287"/>
        <end position="326"/>
    </location>
</feature>
<dbReference type="Pfam" id="PF00498">
    <property type="entry name" value="FHA"/>
    <property type="match status" value="1"/>
</dbReference>
<keyword evidence="1" id="KW-0175">Coiled coil</keyword>
<gene>
    <name evidence="4" type="ORF">LTRI10_LOCUS26038</name>
</gene>
<feature type="region of interest" description="Disordered" evidence="2">
    <location>
        <begin position="108"/>
        <end position="248"/>
    </location>
</feature>
<evidence type="ECO:0000313" key="4">
    <source>
        <dbReference type="EMBL" id="CAL1384867.1"/>
    </source>
</evidence>
<proteinExistence type="predicted"/>
<evidence type="ECO:0000256" key="1">
    <source>
        <dbReference type="SAM" id="Coils"/>
    </source>
</evidence>
<protein>
    <recommendedName>
        <fullName evidence="3">FHA domain-containing protein</fullName>
    </recommendedName>
</protein>
<dbReference type="SMART" id="SM00240">
    <property type="entry name" value="FHA"/>
    <property type="match status" value="1"/>
</dbReference>
<dbReference type="Gene3D" id="2.60.200.20">
    <property type="match status" value="1"/>
</dbReference>
<dbReference type="PROSITE" id="PS50006">
    <property type="entry name" value="FHA_DOMAIN"/>
    <property type="match status" value="1"/>
</dbReference>